<evidence type="ECO:0000256" key="1">
    <source>
        <dbReference type="SAM" id="MobiDB-lite"/>
    </source>
</evidence>
<feature type="region of interest" description="Disordered" evidence="1">
    <location>
        <begin position="1"/>
        <end position="21"/>
    </location>
</feature>
<feature type="region of interest" description="Disordered" evidence="1">
    <location>
        <begin position="94"/>
        <end position="126"/>
    </location>
</feature>
<dbReference type="RefSeq" id="WP_280878025.1">
    <property type="nucleotide sequence ID" value="NZ_JARXVH010000006.1"/>
</dbReference>
<dbReference type="EMBL" id="JARXVH010000006">
    <property type="protein sequence ID" value="MDH6217095.1"/>
    <property type="molecule type" value="Genomic_DNA"/>
</dbReference>
<comment type="caution">
    <text evidence="2">The sequence shown here is derived from an EMBL/GenBank/DDBJ whole genome shotgun (WGS) entry which is preliminary data.</text>
</comment>
<protein>
    <recommendedName>
        <fullName evidence="4">CopG family transcriptional regulator</fullName>
    </recommendedName>
</protein>
<sequence>MNEQAPDIQGQAPEPEEERKPVVFAVRIDPVLREQIEGLRGITEQSVNEVGVEALEGWVAQTLSDETIQQKAMSELDAEERRLQERRSAIAGILGQKATAAEASSEATSGRSSSPSSRRAKARPES</sequence>
<organism evidence="2 3">
    <name type="scientific">Streptomyces pseudovenezuelae</name>
    <dbReference type="NCBI Taxonomy" id="67350"/>
    <lineage>
        <taxon>Bacteria</taxon>
        <taxon>Bacillati</taxon>
        <taxon>Actinomycetota</taxon>
        <taxon>Actinomycetes</taxon>
        <taxon>Kitasatosporales</taxon>
        <taxon>Streptomycetaceae</taxon>
        <taxon>Streptomyces</taxon>
        <taxon>Streptomyces aurantiacus group</taxon>
    </lineage>
</organism>
<evidence type="ECO:0008006" key="4">
    <source>
        <dbReference type="Google" id="ProtNLM"/>
    </source>
</evidence>
<name>A0ABT6LLA7_9ACTN</name>
<evidence type="ECO:0000313" key="3">
    <source>
        <dbReference type="Proteomes" id="UP001160499"/>
    </source>
</evidence>
<keyword evidence="3" id="KW-1185">Reference proteome</keyword>
<gene>
    <name evidence="2" type="ORF">M2283_004413</name>
</gene>
<evidence type="ECO:0000313" key="2">
    <source>
        <dbReference type="EMBL" id="MDH6217095.1"/>
    </source>
</evidence>
<feature type="compositionally biased region" description="Low complexity" evidence="1">
    <location>
        <begin position="97"/>
        <end position="117"/>
    </location>
</feature>
<proteinExistence type="predicted"/>
<dbReference type="Proteomes" id="UP001160499">
    <property type="component" value="Unassembled WGS sequence"/>
</dbReference>
<reference evidence="2 3" key="1">
    <citation type="submission" date="2023-04" db="EMBL/GenBank/DDBJ databases">
        <title>Forest soil microbial communities from Buena Vista Peninsula, Colon Province, Panama.</title>
        <authorList>
            <person name="Bouskill N."/>
        </authorList>
    </citation>
    <scope>NUCLEOTIDE SEQUENCE [LARGE SCALE GENOMIC DNA]</scope>
    <source>
        <strain evidence="2 3">GGS1</strain>
    </source>
</reference>
<accession>A0ABT6LLA7</accession>